<proteinExistence type="predicted"/>
<protein>
    <submittedName>
        <fullName evidence="1">Uncharacterized protein</fullName>
    </submittedName>
</protein>
<dbReference type="RefSeq" id="WP_166536903.1">
    <property type="nucleotide sequence ID" value="NZ_JAABLM010000008.1"/>
</dbReference>
<dbReference type="EMBL" id="JAABLM010000008">
    <property type="protein sequence ID" value="NBL65072.1"/>
    <property type="molecule type" value="Genomic_DNA"/>
</dbReference>
<evidence type="ECO:0000313" key="2">
    <source>
        <dbReference type="Proteomes" id="UP000798602"/>
    </source>
</evidence>
<evidence type="ECO:0000313" key="1">
    <source>
        <dbReference type="EMBL" id="NBL65072.1"/>
    </source>
</evidence>
<accession>A0ABW9Z869</accession>
<gene>
    <name evidence="1" type="ORF">GV828_07655</name>
</gene>
<comment type="caution">
    <text evidence="1">The sequence shown here is derived from an EMBL/GenBank/DDBJ whole genome shotgun (WGS) entry which is preliminary data.</text>
</comment>
<reference evidence="2" key="1">
    <citation type="submission" date="2020-01" db="EMBL/GenBank/DDBJ databases">
        <title>Sphingomonas sp. strain CSW-10.</title>
        <authorList>
            <person name="Chen W.-M."/>
        </authorList>
    </citation>
    <scope>NUCLEOTIDE SEQUENCE [LARGE SCALE GENOMIC DNA]</scope>
    <source>
        <strain evidence="2">NST-5</strain>
    </source>
</reference>
<keyword evidence="2" id="KW-1185">Reference proteome</keyword>
<organism evidence="1 2">
    <name type="scientific">Flavobacterium ichthyis</name>
    <dbReference type="NCBI Taxonomy" id="2698827"/>
    <lineage>
        <taxon>Bacteria</taxon>
        <taxon>Pseudomonadati</taxon>
        <taxon>Bacteroidota</taxon>
        <taxon>Flavobacteriia</taxon>
        <taxon>Flavobacteriales</taxon>
        <taxon>Flavobacteriaceae</taxon>
        <taxon>Flavobacterium</taxon>
    </lineage>
</organism>
<dbReference type="Proteomes" id="UP000798602">
    <property type="component" value="Unassembled WGS sequence"/>
</dbReference>
<sequence length="378" mass="44199">MKALLIIFSVLFFGNSQCFGIDNDELDPNKVMQDMFTAIHTCNTDYQTLISKKELEIRQINKALERFQSIDVKLTLILEKDKLRESIQKLKTDNASDISRIRYLKGLQIIRILYEKVLSLDHHFASVRTFSEINKIANPNQYPEFTKVKEMLQNKRDKKLGFDLTSILGTNTLVSVVNTFSNMLVSGLTKEEKEAELKNIECIIDFTLRMQGDLNTIYFETSFLQKSNDKVKADIEILFKDYTKPINYLVSLEECRSNDDWETVRKNMSDYLNKLAQSTGSEQTKMYINIEFPIDRLMQFITQYNNFIDQGGKFYEKFKIILNSYENEQQCQSKLPIEYQKLKNDIDVAINKFNVAYRPVEVNGSKMKEILYGINEYE</sequence>
<name>A0ABW9Z869_9FLAO</name>